<evidence type="ECO:0000313" key="3">
    <source>
        <dbReference type="Proteomes" id="UP001156141"/>
    </source>
</evidence>
<reference evidence="2" key="1">
    <citation type="submission" date="2022-02" db="EMBL/GenBank/DDBJ databases">
        <title>Aestuariibaculum sp., a marine bacterium isolated from sediment in Guangxi.</title>
        <authorList>
            <person name="Ying J."/>
        </authorList>
    </citation>
    <scope>NUCLEOTIDE SEQUENCE</scope>
    <source>
        <strain evidence="2">L182</strain>
    </source>
</reference>
<feature type="non-terminal residue" evidence="2">
    <location>
        <position position="1"/>
    </location>
</feature>
<gene>
    <name evidence="2" type="ORF">MKW35_16800</name>
</gene>
<feature type="region of interest" description="Disordered" evidence="1">
    <location>
        <begin position="1"/>
        <end position="25"/>
    </location>
</feature>
<feature type="non-terminal residue" evidence="2">
    <location>
        <position position="91"/>
    </location>
</feature>
<proteinExistence type="predicted"/>
<organism evidence="2 3">
    <name type="scientific">Aestuariibaculum lutulentum</name>
    <dbReference type="NCBI Taxonomy" id="2920935"/>
    <lineage>
        <taxon>Bacteria</taxon>
        <taxon>Pseudomonadati</taxon>
        <taxon>Bacteroidota</taxon>
        <taxon>Flavobacteriia</taxon>
        <taxon>Flavobacteriales</taxon>
        <taxon>Flavobacteriaceae</taxon>
    </lineage>
</organism>
<dbReference type="Proteomes" id="UP001156141">
    <property type="component" value="Unassembled WGS sequence"/>
</dbReference>
<keyword evidence="3" id="KW-1185">Reference proteome</keyword>
<feature type="compositionally biased region" description="Basic and acidic residues" evidence="1">
    <location>
        <begin position="54"/>
        <end position="84"/>
    </location>
</feature>
<feature type="region of interest" description="Disordered" evidence="1">
    <location>
        <begin position="37"/>
        <end position="91"/>
    </location>
</feature>
<evidence type="ECO:0000313" key="2">
    <source>
        <dbReference type="EMBL" id="MCH4554281.1"/>
    </source>
</evidence>
<protein>
    <submittedName>
        <fullName evidence="2">Uncharacterized protein</fullName>
    </submittedName>
</protein>
<evidence type="ECO:0000256" key="1">
    <source>
        <dbReference type="SAM" id="MobiDB-lite"/>
    </source>
</evidence>
<dbReference type="EMBL" id="JAKVQD010000172">
    <property type="protein sequence ID" value="MCH4554281.1"/>
    <property type="molecule type" value="Genomic_DNA"/>
</dbReference>
<comment type="caution">
    <text evidence="2">The sequence shown here is derived from an EMBL/GenBank/DDBJ whole genome shotgun (WGS) entry which is preliminary data.</text>
</comment>
<sequence length="91" mass="9952">ASDYDHAPDSRDRDAEIRAFGDRRGLSGEIRVADAPERKGVELLGPRAGTMRQMGEDPRTREIGEGRGAGETKAAAERQPRRGMFDGLKLS</sequence>
<accession>A0ABS9RMV0</accession>
<name>A0ABS9RMV0_9FLAO</name>